<keyword evidence="1" id="KW-0472">Membrane</keyword>
<sequence>MYLTDTYKVDKAVNGTWQLRRAIYPRLYWFWGITAVSAVILFFIWDRPRWEPYVYFFGGWIGLMALAIPYHVLRDKLITIENDGAEFVLRGKHFLGKKGKRFSTKGVYRIGRITVSSGDTSKNYHMEVRTDDGLRFMMGISSLGSMKEQALIDLGKDLERKTEGKLKYSPLNA</sequence>
<gene>
    <name evidence="2" type="ORF">E5Q11_07675</name>
</gene>
<dbReference type="RefSeq" id="WP_135802819.1">
    <property type="nucleotide sequence ID" value="NZ_SRPF01000002.1"/>
</dbReference>
<dbReference type="AlphaFoldDB" id="A0A4Z1BZL9"/>
<accession>A0A4Z1BZL9</accession>
<dbReference type="OrthoDB" id="6370407at2"/>
<dbReference type="Proteomes" id="UP000298325">
    <property type="component" value="Unassembled WGS sequence"/>
</dbReference>
<comment type="caution">
    <text evidence="2">The sequence shown here is derived from an EMBL/GenBank/DDBJ whole genome shotgun (WGS) entry which is preliminary data.</text>
</comment>
<reference evidence="2 3" key="1">
    <citation type="submission" date="2019-04" db="EMBL/GenBank/DDBJ databases">
        <authorList>
            <person name="Park S."/>
            <person name="Yoon J.-H."/>
        </authorList>
    </citation>
    <scope>NUCLEOTIDE SEQUENCE [LARGE SCALE GENOMIC DNA]</scope>
    <source>
        <strain evidence="2 3">HJM-18</strain>
    </source>
</reference>
<dbReference type="EMBL" id="SRPF01000002">
    <property type="protein sequence ID" value="TGN40158.1"/>
    <property type="molecule type" value="Genomic_DNA"/>
</dbReference>
<protein>
    <submittedName>
        <fullName evidence="2">Uncharacterized protein</fullName>
    </submittedName>
</protein>
<organism evidence="2 3">
    <name type="scientific">Marinobacter confluentis</name>
    <dbReference type="NCBI Taxonomy" id="1697557"/>
    <lineage>
        <taxon>Bacteria</taxon>
        <taxon>Pseudomonadati</taxon>
        <taxon>Pseudomonadota</taxon>
        <taxon>Gammaproteobacteria</taxon>
        <taxon>Pseudomonadales</taxon>
        <taxon>Marinobacteraceae</taxon>
        <taxon>Marinobacter</taxon>
    </lineage>
</organism>
<evidence type="ECO:0000313" key="2">
    <source>
        <dbReference type="EMBL" id="TGN40158.1"/>
    </source>
</evidence>
<keyword evidence="1" id="KW-1133">Transmembrane helix</keyword>
<keyword evidence="3" id="KW-1185">Reference proteome</keyword>
<feature type="transmembrane region" description="Helical" evidence="1">
    <location>
        <begin position="52"/>
        <end position="73"/>
    </location>
</feature>
<proteinExistence type="predicted"/>
<name>A0A4Z1BZL9_9GAMM</name>
<evidence type="ECO:0000313" key="3">
    <source>
        <dbReference type="Proteomes" id="UP000298325"/>
    </source>
</evidence>
<feature type="transmembrane region" description="Helical" evidence="1">
    <location>
        <begin position="27"/>
        <end position="46"/>
    </location>
</feature>
<keyword evidence="1" id="KW-0812">Transmembrane</keyword>
<evidence type="ECO:0000256" key="1">
    <source>
        <dbReference type="SAM" id="Phobius"/>
    </source>
</evidence>